<dbReference type="OrthoDB" id="7626141at2"/>
<evidence type="ECO:0000256" key="1">
    <source>
        <dbReference type="SAM" id="Coils"/>
    </source>
</evidence>
<dbReference type="Gene3D" id="2.40.30.170">
    <property type="match status" value="1"/>
</dbReference>
<dbReference type="Gene3D" id="2.40.50.100">
    <property type="match status" value="2"/>
</dbReference>
<sequence>MRFLTRSLTGLFLLALTLGLLALGAFAIRSAVAERAAGAPGAQMARERVFAAQVVALEYGTRVPKLTAYGQVTGLRQLELRATRAGTIVALAPEFVEGGVVDEGTLLVQLDPAEAEAARATAEAARAESEAALALAGRTLAIAADDLAAAEAQLALRQKALDRQLALNDRGLGKATDTEAAELSLSSARQAVLTKRSALSSAEAARDQAENALRRAAIALTEAERELAETEIRAEFSGHLSGVTAVRGGLVSSNEKLADLIDPAALEVAFRVSTAQFSRLLDANGQLVTAPVEVLLETEGVEIPARATLVRAGAAVEEGVTGRMLYARVTEGAGVLRPGDFVTLRLDEPALERVAEVAASAVDASGRVLVLAEENRLTEAPVEVLRRQGDRLLIRADLPAGTEIVAERTPLLGEGIRLRPLRGAEASALAAPQTIRLDPERRARLIAFVEGNTRMPAEARDRLLSQLAQDEVPAEVVERLESRIGG</sequence>
<gene>
    <name evidence="2" type="ORF">CLN94_11420</name>
</gene>
<dbReference type="SUPFAM" id="SSF111369">
    <property type="entry name" value="HlyD-like secretion proteins"/>
    <property type="match status" value="1"/>
</dbReference>
<dbReference type="Proteomes" id="UP000243507">
    <property type="component" value="Unassembled WGS sequence"/>
</dbReference>
<dbReference type="Gene3D" id="2.40.420.20">
    <property type="match status" value="1"/>
</dbReference>
<dbReference type="EMBL" id="NTJD01000008">
    <property type="protein sequence ID" value="PCD76088.1"/>
    <property type="molecule type" value="Genomic_DNA"/>
</dbReference>
<dbReference type="GO" id="GO:1990281">
    <property type="term" value="C:efflux pump complex"/>
    <property type="evidence" value="ECO:0007669"/>
    <property type="project" value="TreeGrafter"/>
</dbReference>
<dbReference type="RefSeq" id="WP_096434076.1">
    <property type="nucleotide sequence ID" value="NZ_NTJD01000008.1"/>
</dbReference>
<dbReference type="PANTHER" id="PTHR30469">
    <property type="entry name" value="MULTIDRUG RESISTANCE PROTEIN MDTA"/>
    <property type="match status" value="1"/>
</dbReference>
<dbReference type="GO" id="GO:0015562">
    <property type="term" value="F:efflux transmembrane transporter activity"/>
    <property type="evidence" value="ECO:0007669"/>
    <property type="project" value="TreeGrafter"/>
</dbReference>
<dbReference type="Gene3D" id="1.10.287.470">
    <property type="entry name" value="Helix hairpin bin"/>
    <property type="match status" value="2"/>
</dbReference>
<accession>A0A2A4CP84</accession>
<name>A0A2A4CP84_9RHOB</name>
<dbReference type="AlphaFoldDB" id="A0A2A4CP84"/>
<proteinExistence type="predicted"/>
<feature type="coiled-coil region" evidence="1">
    <location>
        <begin position="199"/>
        <end position="233"/>
    </location>
</feature>
<keyword evidence="3" id="KW-1185">Reference proteome</keyword>
<organism evidence="2 3">
    <name type="scientific">Pseudothioclava arenosa</name>
    <dbReference type="NCBI Taxonomy" id="1795308"/>
    <lineage>
        <taxon>Bacteria</taxon>
        <taxon>Pseudomonadati</taxon>
        <taxon>Pseudomonadota</taxon>
        <taxon>Alphaproteobacteria</taxon>
        <taxon>Rhodobacterales</taxon>
        <taxon>Paracoccaceae</taxon>
        <taxon>Pseudothioclava</taxon>
    </lineage>
</organism>
<keyword evidence="1" id="KW-0175">Coiled coil</keyword>
<protein>
    <submittedName>
        <fullName evidence="2">Efflux transporter periplasmic adaptor subunit</fullName>
    </submittedName>
</protein>
<reference evidence="2 3" key="1">
    <citation type="submission" date="2017-09" db="EMBL/GenBank/DDBJ databases">
        <title>A multilocus sequence analysis scheme for characterization of bacteria in the genus Thioclava.</title>
        <authorList>
            <person name="Liu Y."/>
            <person name="Shao Z."/>
        </authorList>
    </citation>
    <scope>NUCLEOTIDE SEQUENCE [LARGE SCALE GENOMIC DNA]</scope>
    <source>
        <strain evidence="2 3">CAU 1312</strain>
    </source>
</reference>
<evidence type="ECO:0000313" key="3">
    <source>
        <dbReference type="Proteomes" id="UP000243507"/>
    </source>
</evidence>
<evidence type="ECO:0000313" key="2">
    <source>
        <dbReference type="EMBL" id="PCD76088.1"/>
    </source>
</evidence>
<comment type="caution">
    <text evidence="2">The sequence shown here is derived from an EMBL/GenBank/DDBJ whole genome shotgun (WGS) entry which is preliminary data.</text>
</comment>